<dbReference type="Proteomes" id="UP001153328">
    <property type="component" value="Unassembled WGS sequence"/>
</dbReference>
<sequence>MGNSAPGRTGAPTAGGRGRSRPLPATAADCLRQLRLAGVGSLRNSICIWTSRHRERILRPRPGGTRAAMEPAHGTSMSRSRDMQRKLMGIGATVVAAVGARVFATSASASVAPPVDRLAARHPRGRNAGAGVRLGAG</sequence>
<reference evidence="3" key="1">
    <citation type="submission" date="2021-06" db="EMBL/GenBank/DDBJ databases">
        <authorList>
            <person name="Arsene-Ploetze F."/>
        </authorList>
    </citation>
    <scope>NUCLEOTIDE SEQUENCE</scope>
    <source>
        <strain evidence="3">SBRY1</strain>
    </source>
</reference>
<evidence type="ECO:0000256" key="1">
    <source>
        <dbReference type="SAM" id="MobiDB-lite"/>
    </source>
</evidence>
<dbReference type="EMBL" id="CAJVAX010000018">
    <property type="protein sequence ID" value="CAG7647422.1"/>
    <property type="molecule type" value="Genomic_DNA"/>
</dbReference>
<dbReference type="AlphaFoldDB" id="A0A9W4H3E1"/>
<gene>
    <name evidence="3" type="ORF">SBRY_40663</name>
</gene>
<feature type="transmembrane region" description="Helical" evidence="2">
    <location>
        <begin position="87"/>
        <end position="104"/>
    </location>
</feature>
<proteinExistence type="predicted"/>
<protein>
    <submittedName>
        <fullName evidence="3">Uncharacterized protein</fullName>
    </submittedName>
</protein>
<keyword evidence="2" id="KW-0812">Transmembrane</keyword>
<feature type="region of interest" description="Disordered" evidence="1">
    <location>
        <begin position="1"/>
        <end position="24"/>
    </location>
</feature>
<feature type="compositionally biased region" description="Low complexity" evidence="1">
    <location>
        <begin position="1"/>
        <end position="14"/>
    </location>
</feature>
<accession>A0A9W4H3E1</accession>
<keyword evidence="4" id="KW-1185">Reference proteome</keyword>
<feature type="region of interest" description="Disordered" evidence="1">
    <location>
        <begin position="58"/>
        <end position="81"/>
    </location>
</feature>
<keyword evidence="2" id="KW-0472">Membrane</keyword>
<evidence type="ECO:0000313" key="4">
    <source>
        <dbReference type="Proteomes" id="UP001153328"/>
    </source>
</evidence>
<keyword evidence="2" id="KW-1133">Transmembrane helix</keyword>
<name>A0A9W4H3E1_9ACTN</name>
<comment type="caution">
    <text evidence="3">The sequence shown here is derived from an EMBL/GenBank/DDBJ whole genome shotgun (WGS) entry which is preliminary data.</text>
</comment>
<evidence type="ECO:0000256" key="2">
    <source>
        <dbReference type="SAM" id="Phobius"/>
    </source>
</evidence>
<evidence type="ECO:0000313" key="3">
    <source>
        <dbReference type="EMBL" id="CAG7647422.1"/>
    </source>
</evidence>
<organism evidence="3 4">
    <name type="scientific">Actinacidiphila bryophytorum</name>
    <dbReference type="NCBI Taxonomy" id="1436133"/>
    <lineage>
        <taxon>Bacteria</taxon>
        <taxon>Bacillati</taxon>
        <taxon>Actinomycetota</taxon>
        <taxon>Actinomycetes</taxon>
        <taxon>Kitasatosporales</taxon>
        <taxon>Streptomycetaceae</taxon>
        <taxon>Actinacidiphila</taxon>
    </lineage>
</organism>